<dbReference type="CDD" id="cd06558">
    <property type="entry name" value="crotonase-like"/>
    <property type="match status" value="1"/>
</dbReference>
<accession>A0ABS2DAM2</accession>
<dbReference type="InterPro" id="IPR018376">
    <property type="entry name" value="Enoyl-CoA_hyd/isom_CS"/>
</dbReference>
<comment type="similarity">
    <text evidence="1 2">Belongs to the enoyl-CoA hydratase/isomerase family.</text>
</comment>
<dbReference type="Pfam" id="PF00378">
    <property type="entry name" value="ECH_1"/>
    <property type="match status" value="1"/>
</dbReference>
<evidence type="ECO:0000256" key="1">
    <source>
        <dbReference type="ARBA" id="ARBA00005254"/>
    </source>
</evidence>
<evidence type="ECO:0000256" key="2">
    <source>
        <dbReference type="RuleBase" id="RU003707"/>
    </source>
</evidence>
<evidence type="ECO:0000313" key="4">
    <source>
        <dbReference type="Proteomes" id="UP000763641"/>
    </source>
</evidence>
<proteinExistence type="inferred from homology"/>
<comment type="caution">
    <text evidence="3">The sequence shown here is derived from an EMBL/GenBank/DDBJ whole genome shotgun (WGS) entry which is preliminary data.</text>
</comment>
<dbReference type="EMBL" id="JAFEMC010000005">
    <property type="protein sequence ID" value="MBM6577992.1"/>
    <property type="molecule type" value="Genomic_DNA"/>
</dbReference>
<dbReference type="SUPFAM" id="SSF52096">
    <property type="entry name" value="ClpP/crotonase"/>
    <property type="match status" value="1"/>
</dbReference>
<dbReference type="PROSITE" id="PS00166">
    <property type="entry name" value="ENOYL_COA_HYDRATASE"/>
    <property type="match status" value="1"/>
</dbReference>
<name>A0ABS2DAM2_9SPHN</name>
<gene>
    <name evidence="3" type="ORF">ILT43_16540</name>
</gene>
<dbReference type="Proteomes" id="UP000763641">
    <property type="component" value="Unassembled WGS sequence"/>
</dbReference>
<reference evidence="3 4" key="1">
    <citation type="submission" date="2020-12" db="EMBL/GenBank/DDBJ databases">
        <title>Sphingomonas sp.</title>
        <authorList>
            <person name="Kim M.K."/>
        </authorList>
    </citation>
    <scope>NUCLEOTIDE SEQUENCE [LARGE SCALE GENOMIC DNA]</scope>
    <source>
        <strain evidence="3 4">BT552</strain>
    </source>
</reference>
<dbReference type="PANTHER" id="PTHR11941">
    <property type="entry name" value="ENOYL-COA HYDRATASE-RELATED"/>
    <property type="match status" value="1"/>
</dbReference>
<dbReference type="Gene3D" id="3.90.226.10">
    <property type="entry name" value="2-enoyl-CoA Hydratase, Chain A, domain 1"/>
    <property type="match status" value="1"/>
</dbReference>
<protein>
    <submittedName>
        <fullName evidence="3">Enoyl-CoA hydratase/isomerase family protein</fullName>
    </submittedName>
</protein>
<evidence type="ECO:0000313" key="3">
    <source>
        <dbReference type="EMBL" id="MBM6577992.1"/>
    </source>
</evidence>
<dbReference type="RefSeq" id="WP_204200089.1">
    <property type="nucleotide sequence ID" value="NZ_JAFEMC010000005.1"/>
</dbReference>
<dbReference type="PANTHER" id="PTHR11941:SF54">
    <property type="entry name" value="ENOYL-COA HYDRATASE, MITOCHONDRIAL"/>
    <property type="match status" value="1"/>
</dbReference>
<organism evidence="3 4">
    <name type="scientific">Sphingomonas longa</name>
    <dbReference type="NCBI Taxonomy" id="2778730"/>
    <lineage>
        <taxon>Bacteria</taxon>
        <taxon>Pseudomonadati</taxon>
        <taxon>Pseudomonadota</taxon>
        <taxon>Alphaproteobacteria</taxon>
        <taxon>Sphingomonadales</taxon>
        <taxon>Sphingomonadaceae</taxon>
        <taxon>Sphingomonas</taxon>
    </lineage>
</organism>
<dbReference type="NCBIfam" id="NF004796">
    <property type="entry name" value="PRK06144.1"/>
    <property type="match status" value="1"/>
</dbReference>
<keyword evidence="4" id="KW-1185">Reference proteome</keyword>
<dbReference type="InterPro" id="IPR001753">
    <property type="entry name" value="Enoyl-CoA_hydra/iso"/>
</dbReference>
<sequence>MSDAPASSPGRIVVERDGPAVHVRFDNPSAFNALTGEMWLALRDAARDIADDASVRVATFRGTGGKAFISGTDIAKFADYTDGRQGIDYEREIDECMAAVDAIPCTTIAVVEGWAVGGGLNIASSCDLRIATPDAKFGSPIGRTIGNCLSAASVARIGGAVGIQFAKRMVLLGEFLTADQLLASGFLLNIVERGELDAEVASLCARAAANAPLTTRTTKATIRRMTYDALPDIEPLIAQVYGSADFRRGVADFLAKTKRVPDWTGE</sequence>
<dbReference type="InterPro" id="IPR029045">
    <property type="entry name" value="ClpP/crotonase-like_dom_sf"/>
</dbReference>